<proteinExistence type="inferred from homology"/>
<keyword evidence="4" id="KW-0288">FMN</keyword>
<evidence type="ECO:0000256" key="3">
    <source>
        <dbReference type="ARBA" id="ARBA00022630"/>
    </source>
</evidence>
<dbReference type="Proteomes" id="UP001310022">
    <property type="component" value="Unassembled WGS sequence"/>
</dbReference>
<dbReference type="PANTHER" id="PTHR43673:SF2">
    <property type="entry name" value="NITROREDUCTASE"/>
    <property type="match status" value="1"/>
</dbReference>
<keyword evidence="6" id="KW-0560">Oxidoreductase</keyword>
<organism evidence="8 9">
    <name type="scientific">Persicobacter diffluens</name>
    <dbReference type="NCBI Taxonomy" id="981"/>
    <lineage>
        <taxon>Bacteria</taxon>
        <taxon>Pseudomonadati</taxon>
        <taxon>Bacteroidota</taxon>
        <taxon>Cytophagia</taxon>
        <taxon>Cytophagales</taxon>
        <taxon>Persicobacteraceae</taxon>
        <taxon>Persicobacter</taxon>
    </lineage>
</organism>
<evidence type="ECO:0000256" key="2">
    <source>
        <dbReference type="ARBA" id="ARBA00007118"/>
    </source>
</evidence>
<dbReference type="EMBL" id="BQKE01000001">
    <property type="protein sequence ID" value="GJM61960.1"/>
    <property type="molecule type" value="Genomic_DNA"/>
</dbReference>
<protein>
    <submittedName>
        <fullName evidence="8">NAD(P)H-dependent oxidoreductase</fullName>
    </submittedName>
</protein>
<comment type="caution">
    <text evidence="8">The sequence shown here is derived from an EMBL/GenBank/DDBJ whole genome shotgun (WGS) entry which is preliminary data.</text>
</comment>
<evidence type="ECO:0000313" key="9">
    <source>
        <dbReference type="Proteomes" id="UP001310022"/>
    </source>
</evidence>
<dbReference type="InterPro" id="IPR029479">
    <property type="entry name" value="Nitroreductase"/>
</dbReference>
<evidence type="ECO:0000256" key="4">
    <source>
        <dbReference type="ARBA" id="ARBA00022643"/>
    </source>
</evidence>
<gene>
    <name evidence="8" type="ORF">PEDI_25120</name>
</gene>
<dbReference type="PANTHER" id="PTHR43673">
    <property type="entry name" value="NAD(P)H NITROREDUCTASE YDGI-RELATED"/>
    <property type="match status" value="1"/>
</dbReference>
<dbReference type="InterPro" id="IPR000415">
    <property type="entry name" value="Nitroreductase-like"/>
</dbReference>
<dbReference type="Gene3D" id="3.40.109.10">
    <property type="entry name" value="NADH Oxidase"/>
    <property type="match status" value="1"/>
</dbReference>
<evidence type="ECO:0000256" key="5">
    <source>
        <dbReference type="ARBA" id="ARBA00022857"/>
    </source>
</evidence>
<evidence type="ECO:0000313" key="8">
    <source>
        <dbReference type="EMBL" id="GJM61960.1"/>
    </source>
</evidence>
<name>A0AAN5AJS2_9BACT</name>
<accession>A0AAN5AJS2</accession>
<evidence type="ECO:0000256" key="1">
    <source>
        <dbReference type="ARBA" id="ARBA00001917"/>
    </source>
</evidence>
<keyword evidence="3" id="KW-0285">Flavoprotein</keyword>
<evidence type="ECO:0000256" key="6">
    <source>
        <dbReference type="ARBA" id="ARBA00023002"/>
    </source>
</evidence>
<sequence length="209" mass="23359">MDILEKLQWRYATKEFDPTQKITEEKLHRLLEGLRWSASSLGLQAWKVMVVENPEVRASLVGLSYGQKQVAEASHLLVLCRVNEVDEPYAEDYIDLVSSTRQIPKEELSGYSGMVKGFINGMADEAKTGWLDHQIYLALGNLLTICAMEEVDSCPMEGFDKAAVNEVLETAAMGLTAVVMCPVGYRSSADKYASLAKVRRPLEEIVIRK</sequence>
<feature type="domain" description="Nitroreductase" evidence="7">
    <location>
        <begin position="8"/>
        <end position="185"/>
    </location>
</feature>
<comment type="similarity">
    <text evidence="2">Belongs to the nitroreductase family.</text>
</comment>
<reference evidence="8 9" key="1">
    <citation type="submission" date="2021-12" db="EMBL/GenBank/DDBJ databases">
        <title>Genome sequencing of bacteria with rrn-lacking chromosome and rrn-plasmid.</title>
        <authorList>
            <person name="Anda M."/>
            <person name="Iwasaki W."/>
        </authorList>
    </citation>
    <scope>NUCLEOTIDE SEQUENCE [LARGE SCALE GENOMIC DNA]</scope>
    <source>
        <strain evidence="8 9">NBRC 15940</strain>
    </source>
</reference>
<dbReference type="GO" id="GO:0016491">
    <property type="term" value="F:oxidoreductase activity"/>
    <property type="evidence" value="ECO:0007669"/>
    <property type="project" value="UniProtKB-KW"/>
</dbReference>
<dbReference type="Pfam" id="PF00881">
    <property type="entry name" value="Nitroreductase"/>
    <property type="match status" value="1"/>
</dbReference>
<evidence type="ECO:0000259" key="7">
    <source>
        <dbReference type="Pfam" id="PF00881"/>
    </source>
</evidence>
<dbReference type="SUPFAM" id="SSF55469">
    <property type="entry name" value="FMN-dependent nitroreductase-like"/>
    <property type="match status" value="1"/>
</dbReference>
<dbReference type="RefSeq" id="WP_053403858.1">
    <property type="nucleotide sequence ID" value="NZ_BQKE01000001.1"/>
</dbReference>
<dbReference type="AlphaFoldDB" id="A0AAN5AJS2"/>
<keyword evidence="9" id="KW-1185">Reference proteome</keyword>
<dbReference type="InterPro" id="IPR033878">
    <property type="entry name" value="NfsB-like"/>
</dbReference>
<keyword evidence="5" id="KW-0521">NADP</keyword>
<comment type="cofactor">
    <cofactor evidence="1">
        <name>FMN</name>
        <dbReference type="ChEBI" id="CHEBI:58210"/>
    </cofactor>
</comment>
<dbReference type="CDD" id="cd02149">
    <property type="entry name" value="NfsB-like"/>
    <property type="match status" value="1"/>
</dbReference>